<protein>
    <recommendedName>
        <fullName evidence="5">Integrating conjugative element protein</fullName>
    </recommendedName>
</protein>
<keyword evidence="2" id="KW-0732">Signal</keyword>
<proteinExistence type="predicted"/>
<dbReference type="AlphaFoldDB" id="W8KK46"/>
<evidence type="ECO:0000313" key="3">
    <source>
        <dbReference type="EMBL" id="AHK80129.1"/>
    </source>
</evidence>
<dbReference type="HOGENOM" id="CLU_047520_0_0_6"/>
<feature type="signal peptide" evidence="2">
    <location>
        <begin position="1"/>
        <end position="23"/>
    </location>
</feature>
<reference evidence="4" key="2">
    <citation type="submission" date="2014-02" db="EMBL/GenBank/DDBJ databases">
        <title>Draft Genome Sequence of extremely halophilic bacteria Halorhodospira halochloris.</title>
        <authorList>
            <person name="Singh K.S."/>
        </authorList>
    </citation>
    <scope>NUCLEOTIDE SEQUENCE [LARGE SCALE GENOMIC DNA]</scope>
    <source>
        <strain evidence="4">A</strain>
    </source>
</reference>
<dbReference type="EMBL" id="CP007268">
    <property type="protein sequence ID" value="AHK80129.1"/>
    <property type="molecule type" value="Genomic_DNA"/>
</dbReference>
<feature type="region of interest" description="Disordered" evidence="1">
    <location>
        <begin position="438"/>
        <end position="458"/>
    </location>
</feature>
<dbReference type="PATRIC" id="fig|1354791.3.peg.210"/>
<gene>
    <name evidence="3" type="ORF">M911_14325</name>
</gene>
<dbReference type="Proteomes" id="UP000019442">
    <property type="component" value="Chromosome"/>
</dbReference>
<evidence type="ECO:0000313" key="4">
    <source>
        <dbReference type="Proteomes" id="UP000019442"/>
    </source>
</evidence>
<dbReference type="KEGG" id="hhc:M911_14325"/>
<name>W8KK46_9GAMM</name>
<dbReference type="InterPro" id="IPR021204">
    <property type="entry name" value="Integr_conj_element_PFL4711"/>
</dbReference>
<dbReference type="NCBIfam" id="TIGR03755">
    <property type="entry name" value="conj_TIGR03755"/>
    <property type="match status" value="1"/>
</dbReference>
<keyword evidence="4" id="KW-1185">Reference proteome</keyword>
<organism evidence="3 4">
    <name type="scientific">Ectothiorhodospira haloalkaliphila</name>
    <dbReference type="NCBI Taxonomy" id="421628"/>
    <lineage>
        <taxon>Bacteria</taxon>
        <taxon>Pseudomonadati</taxon>
        <taxon>Pseudomonadota</taxon>
        <taxon>Gammaproteobacteria</taxon>
        <taxon>Chromatiales</taxon>
        <taxon>Ectothiorhodospiraceae</taxon>
        <taxon>Ectothiorhodospira</taxon>
    </lineage>
</organism>
<accession>W8KK46</accession>
<evidence type="ECO:0008006" key="5">
    <source>
        <dbReference type="Google" id="ProtNLM"/>
    </source>
</evidence>
<evidence type="ECO:0000256" key="2">
    <source>
        <dbReference type="SAM" id="SignalP"/>
    </source>
</evidence>
<feature type="chain" id="PRO_5004910728" description="Integrating conjugative element protein" evidence="2">
    <location>
        <begin position="24"/>
        <end position="458"/>
    </location>
</feature>
<reference evidence="3 4" key="1">
    <citation type="journal article" date="2014" name="J Genomics">
        <title>Draft Genome Sequence of the Extremely Halophilic Phototrophic Purple Sulfur Bacterium Halorhodospira halochloris.</title>
        <authorList>
            <person name="Singh K.S."/>
            <person name="Kirksey J."/>
            <person name="Hoff W.D."/>
            <person name="Deole R."/>
        </authorList>
    </citation>
    <scope>NUCLEOTIDE SEQUENCE [LARGE SCALE GENOMIC DNA]</scope>
    <source>
        <strain evidence="3 4">A</strain>
    </source>
</reference>
<sequence>MARKTLVTAALTLTGAMPLGVAAQPPSSPDSSWLYYEIGGGQAFTRAPNPVTTTLTLGAGADMSLGYSCGTFDPVASVSHQMNQLRDGVDQISNQMAQAANAAIAALPAYILQRANPGLYDLFQNAQLRAEETFQLATKTCEQMEAEIAQGKDPFHEWVVLSKGHSWRRAMGTNGVHGDGNIITTRDHIENNPGRDGVPWILDRSGGAGQEPIRPVRDVVRSGYNVTANRTPGDDGMPYNPNDPAVPPMGRYWATSTEAAEWAVQVLGEEEIPTCRDADCPPQQSSPGLGLTRLVEQDREDRLPDLVDLVEGTTSLSSANLAQVSAGGITVTPDLIRAIRELPPAEQGMAVGRLADEIATAAHVEKALYLRRFFLAGRMLPEVQAAGPAQKIIQEKVAELEREIDNTLFESRVRKELVSGTSQALLRFDAQRRGASLQVAPGARPDPWPLEGGAVSAP</sequence>
<evidence type="ECO:0000256" key="1">
    <source>
        <dbReference type="SAM" id="MobiDB-lite"/>
    </source>
</evidence>